<dbReference type="AlphaFoldDB" id="A0A5C0XP66"/>
<evidence type="ECO:0008006" key="4">
    <source>
        <dbReference type="Google" id="ProtNLM"/>
    </source>
</evidence>
<evidence type="ECO:0000256" key="1">
    <source>
        <dbReference type="SAM" id="Phobius"/>
    </source>
</evidence>
<dbReference type="OrthoDB" id="101276at2157"/>
<keyword evidence="1" id="KW-0472">Membrane</keyword>
<keyword evidence="1" id="KW-1133">Transmembrane helix</keyword>
<reference evidence="2 3" key="1">
    <citation type="submission" date="2017-08" db="EMBL/GenBank/DDBJ databases">
        <title>Resequencing and Reannotation of the genome of Pyrococcus furiosus type strain DSM3638.</title>
        <authorList>
            <person name="Reichelt R.M."/>
            <person name="Bunk B."/>
        </authorList>
    </citation>
    <scope>NUCLEOTIDE SEQUENCE [LARGE SCALE GENOMIC DNA]</scope>
    <source>
        <strain evidence="2 3">DSM 3638</strain>
    </source>
</reference>
<proteinExistence type="predicted"/>
<dbReference type="InterPro" id="IPR016746">
    <property type="entry name" value="UCP019078"/>
</dbReference>
<feature type="transmembrane region" description="Helical" evidence="1">
    <location>
        <begin position="429"/>
        <end position="448"/>
    </location>
</feature>
<evidence type="ECO:0000313" key="3">
    <source>
        <dbReference type="Proteomes" id="UP000324354"/>
    </source>
</evidence>
<organism evidence="2 3">
    <name type="scientific">Pyrococcus furiosus (strain ATCC 43587 / DSM 3638 / JCM 8422 / Vc1)</name>
    <dbReference type="NCBI Taxonomy" id="186497"/>
    <lineage>
        <taxon>Archaea</taxon>
        <taxon>Methanobacteriati</taxon>
        <taxon>Methanobacteriota</taxon>
        <taxon>Thermococci</taxon>
        <taxon>Thermococcales</taxon>
        <taxon>Thermococcaceae</taxon>
        <taxon>Pyrococcus</taxon>
    </lineage>
</organism>
<dbReference type="EMBL" id="CP023154">
    <property type="protein sequence ID" value="QEK78481.1"/>
    <property type="molecule type" value="Genomic_DNA"/>
</dbReference>
<dbReference type="GeneID" id="13301396"/>
<dbReference type="PIRSF" id="PIRSF019078">
    <property type="entry name" value="UCP019078"/>
    <property type="match status" value="1"/>
</dbReference>
<evidence type="ECO:0000313" key="2">
    <source>
        <dbReference type="EMBL" id="QEK78481.1"/>
    </source>
</evidence>
<dbReference type="GeneID" id="41712607"/>
<dbReference type="RefSeq" id="WP_011011937.1">
    <property type="nucleotide sequence ID" value="NC_003413.1"/>
</dbReference>
<sequence>MKRVSLLLIFLLITPVLAEPRQIPLKEVRESDEGYYIFFSALLELYSKSLGDVLNENLNSTSYERLTSILNFLIEEQNERLRNFLPPFLEFHRGIGKIIEGQRAFFKGKMLSGVAMMKEGISESELALSNIESLEFKTEDGEKRLNVDKVKDKLERVKELVSAYEFLARKKVNAPLVLYVSDENPFIYENVTFYGIARNFSEVILHIGNESFKVKVVEGEFSLDYIFYSPGVYIAYAEAGNVKSNVIRINVTKIPTRIIAPKVVVGRIFQDVYVNGSLVDYMGNPIQGELMTPIGNVSVNGSFSIKLRYERYGNYAVNLYYPGSDVYESSKANVRLVILRLPITIRISSEREKVRAGKEFRVYGNVSVDVPIELCVDDNCSPIDVKNGSFNATLALKDVGMHKVYAYFKGNELYEPAKSNIVIVEVYSYPVREIAVAVFLLLIIFLLLKLKPRKMQGIEMSEEEIKELLKTEETPEETPTVRDSYRNIYFTLIRKFNLGRSTTPRELLNFLRDKPFWDHLAKVTMGHEKEVYAGRKLSLSEIKAFFRALANLMLTLILGEEL</sequence>
<dbReference type="Proteomes" id="UP000324354">
    <property type="component" value="Chromosome"/>
</dbReference>
<protein>
    <recommendedName>
        <fullName evidence="4">DUF4129 domain-containing protein</fullName>
    </recommendedName>
</protein>
<accession>A0A5C0XP66</accession>
<name>A0A5C0XP66_PYRFU</name>
<gene>
    <name evidence="2" type="ORF">PFDSM3638_04010</name>
</gene>
<keyword evidence="1" id="KW-0812">Transmembrane</keyword>